<protein>
    <submittedName>
        <fullName evidence="2">Dinitrogenase iron-molybdenum cofactor biosynthesis</fullName>
    </submittedName>
</protein>
<organism evidence="2 3">
    <name type="scientific">Thermofilum pendens (strain DSM 2475 / Hrk 5)</name>
    <dbReference type="NCBI Taxonomy" id="368408"/>
    <lineage>
        <taxon>Archaea</taxon>
        <taxon>Thermoproteota</taxon>
        <taxon>Thermoprotei</taxon>
        <taxon>Thermofilales</taxon>
        <taxon>Thermofilaceae</taxon>
        <taxon>Thermofilum</taxon>
    </lineage>
</organism>
<reference evidence="3" key="1">
    <citation type="journal article" date="2008" name="J. Bacteriol.">
        <title>Genome sequence of Thermofilum pendens reveals an exceptional loss of biosynthetic pathways without genome reduction.</title>
        <authorList>
            <person name="Anderson I."/>
            <person name="Rodriguez J."/>
            <person name="Susanti D."/>
            <person name="Porat I."/>
            <person name="Reich C."/>
            <person name="Ulrich L.E."/>
            <person name="Elkins J.G."/>
            <person name="Mavromatis K."/>
            <person name="Lykidis A."/>
            <person name="Kim E."/>
            <person name="Thompson L.S."/>
            <person name="Nolan M."/>
            <person name="Land M."/>
            <person name="Copeland A."/>
            <person name="Lapidus A."/>
            <person name="Lucas S."/>
            <person name="Detter C."/>
            <person name="Zhulin I.B."/>
            <person name="Olsen G.J."/>
            <person name="Whitman W."/>
            <person name="Mukhopadhyay B."/>
            <person name="Bristow J."/>
            <person name="Kyrpides N."/>
        </authorList>
    </citation>
    <scope>NUCLEOTIDE SEQUENCE [LARGE SCALE GENOMIC DNA]</scope>
    <source>
        <strain evidence="3">DSM 2475 / Hrk 5</strain>
    </source>
</reference>
<dbReference type="EMBL" id="CP000505">
    <property type="protein sequence ID" value="ABL78916.1"/>
    <property type="molecule type" value="Genomic_DNA"/>
</dbReference>
<accession>A1S0D6</accession>
<dbReference type="HOGENOM" id="CLU_104194_0_3_2"/>
<dbReference type="EnsemblBacteria" id="ABL78916">
    <property type="protein sequence ID" value="ABL78916"/>
    <property type="gene ID" value="Tpen_1519"/>
</dbReference>
<dbReference type="Pfam" id="PF02579">
    <property type="entry name" value="Nitro_FeMo-Co"/>
    <property type="match status" value="1"/>
</dbReference>
<dbReference type="InterPro" id="IPR051840">
    <property type="entry name" value="NifX/NifY_domain"/>
</dbReference>
<dbReference type="Gene3D" id="3.30.420.130">
    <property type="entry name" value="Dinitrogenase iron-molybdenum cofactor biosynthesis domain"/>
    <property type="match status" value="1"/>
</dbReference>
<evidence type="ECO:0000313" key="2">
    <source>
        <dbReference type="EMBL" id="ABL78916.1"/>
    </source>
</evidence>
<keyword evidence="3" id="KW-1185">Reference proteome</keyword>
<proteinExistence type="predicted"/>
<evidence type="ECO:0000259" key="1">
    <source>
        <dbReference type="Pfam" id="PF02579"/>
    </source>
</evidence>
<dbReference type="AlphaFoldDB" id="A1S0D6"/>
<dbReference type="STRING" id="368408.Tpen_1519"/>
<gene>
    <name evidence="2" type="ordered locus">Tpen_1519</name>
</gene>
<feature type="domain" description="Dinitrogenase iron-molybdenum cofactor biosynthesis" evidence="1">
    <location>
        <begin position="2"/>
        <end position="89"/>
    </location>
</feature>
<dbReference type="InterPro" id="IPR036105">
    <property type="entry name" value="DiNase_FeMo-co_biosyn_sf"/>
</dbReference>
<dbReference type="eggNOG" id="arCOG02734">
    <property type="taxonomic scope" value="Archaea"/>
</dbReference>
<evidence type="ECO:0000313" key="3">
    <source>
        <dbReference type="Proteomes" id="UP000000641"/>
    </source>
</evidence>
<sequence>MSPHFGRAPFFAVVVVEGGSAKLERVERNPVAPTVEEGRGHAVLGFVLSLRPDAVVVKDIGAGAFYRLREAGVEVYAVDRHVEVVEAASMLARGELRRLEAPTESHG</sequence>
<dbReference type="PANTHER" id="PTHR33937">
    <property type="entry name" value="IRON-MOLYBDENUM PROTEIN-RELATED-RELATED"/>
    <property type="match status" value="1"/>
</dbReference>
<dbReference type="SUPFAM" id="SSF53146">
    <property type="entry name" value="Nitrogenase accessory factor-like"/>
    <property type="match status" value="1"/>
</dbReference>
<dbReference type="InterPro" id="IPR003731">
    <property type="entry name" value="Di-Nase_FeMo-co_biosynth"/>
</dbReference>
<name>A1S0D6_THEPD</name>
<dbReference type="PANTHER" id="PTHR33937:SF2">
    <property type="entry name" value="DINITROGENASE IRON-MOLYBDENUM COFACTOR BIOSYNTHESIS DOMAIN-CONTAINING PROTEIN"/>
    <property type="match status" value="1"/>
</dbReference>
<dbReference type="KEGG" id="tpe:Tpen_1519"/>
<dbReference type="Proteomes" id="UP000000641">
    <property type="component" value="Chromosome"/>
</dbReference>